<dbReference type="Proteomes" id="UP001209076">
    <property type="component" value="Unassembled WGS sequence"/>
</dbReference>
<evidence type="ECO:0000313" key="2">
    <source>
        <dbReference type="EMBL" id="MCU0105143.1"/>
    </source>
</evidence>
<dbReference type="RefSeq" id="WP_262096411.1">
    <property type="nucleotide sequence ID" value="NZ_JAOEGN010000009.1"/>
</dbReference>
<evidence type="ECO:0008006" key="4">
    <source>
        <dbReference type="Google" id="ProtNLM"/>
    </source>
</evidence>
<feature type="transmembrane region" description="Helical" evidence="1">
    <location>
        <begin position="6"/>
        <end position="25"/>
    </location>
</feature>
<comment type="caution">
    <text evidence="2">The sequence shown here is derived from an EMBL/GenBank/DDBJ whole genome shotgun (WGS) entry which is preliminary data.</text>
</comment>
<feature type="transmembrane region" description="Helical" evidence="1">
    <location>
        <begin position="147"/>
        <end position="172"/>
    </location>
</feature>
<protein>
    <recommendedName>
        <fullName evidence="4">DUF2975 domain-containing protein</fullName>
    </recommendedName>
</protein>
<keyword evidence="3" id="KW-1185">Reference proteome</keyword>
<dbReference type="EMBL" id="JAOEGN010000009">
    <property type="protein sequence ID" value="MCU0105143.1"/>
    <property type="molecule type" value="Genomic_DNA"/>
</dbReference>
<evidence type="ECO:0000313" key="3">
    <source>
        <dbReference type="Proteomes" id="UP001209076"/>
    </source>
</evidence>
<gene>
    <name evidence="2" type="ORF">N7603_05685</name>
</gene>
<sequence length="186" mass="21412">MQFMFIILTLLASGILGLAIYIIYLTKKNDLKEILRFFSKFLIFVFGFFALAYVVLSLVSLISKSLNEVSMILLLDLSFRGYFFYYIFKDALFLMNQLNHESVFEIRNADAVLRMGKNFILITAIQILTGLGISVVRYIGGTYSKEFIITISSEPLLFIVVGFILYILALIYRKAIDIYEENRLTV</sequence>
<organism evidence="2 3">
    <name type="scientific">Paracholeplasma vituli</name>
    <dbReference type="NCBI Taxonomy" id="69473"/>
    <lineage>
        <taxon>Bacteria</taxon>
        <taxon>Bacillati</taxon>
        <taxon>Mycoplasmatota</taxon>
        <taxon>Mollicutes</taxon>
        <taxon>Acholeplasmatales</taxon>
        <taxon>Acholeplasmataceae</taxon>
        <taxon>Paracholeplasma</taxon>
    </lineage>
</organism>
<evidence type="ECO:0000256" key="1">
    <source>
        <dbReference type="SAM" id="Phobius"/>
    </source>
</evidence>
<keyword evidence="1" id="KW-1133">Transmembrane helix</keyword>
<reference evidence="3" key="1">
    <citation type="submission" date="2023-07" db="EMBL/GenBank/DDBJ databases">
        <title>Novel Mycoplasma species identified in domestic and wild animals.</title>
        <authorList>
            <person name="Volokhov D.V."/>
            <person name="Furtak V.A."/>
            <person name="Zagorodnyaya T.A."/>
        </authorList>
    </citation>
    <scope>NUCLEOTIDE SEQUENCE [LARGE SCALE GENOMIC DNA]</scope>
    <source>
        <strain evidence="3">92-19</strain>
    </source>
</reference>
<keyword evidence="1" id="KW-0472">Membrane</keyword>
<accession>A0ABT2PZQ6</accession>
<feature type="transmembrane region" description="Helical" evidence="1">
    <location>
        <begin position="69"/>
        <end position="88"/>
    </location>
</feature>
<keyword evidence="1" id="KW-0812">Transmembrane</keyword>
<feature type="transmembrane region" description="Helical" evidence="1">
    <location>
        <begin position="119"/>
        <end position="141"/>
    </location>
</feature>
<feature type="transmembrane region" description="Helical" evidence="1">
    <location>
        <begin position="37"/>
        <end position="63"/>
    </location>
</feature>
<proteinExistence type="predicted"/>
<name>A0ABT2PZQ6_9MOLU</name>